<organism evidence="7 8">
    <name type="scientific">Biomphalaria glabrata</name>
    <name type="common">Bloodfluke planorb</name>
    <name type="synonym">Freshwater snail</name>
    <dbReference type="NCBI Taxonomy" id="6526"/>
    <lineage>
        <taxon>Eukaryota</taxon>
        <taxon>Metazoa</taxon>
        <taxon>Spiralia</taxon>
        <taxon>Lophotrochozoa</taxon>
        <taxon>Mollusca</taxon>
        <taxon>Gastropoda</taxon>
        <taxon>Heterobranchia</taxon>
        <taxon>Euthyneura</taxon>
        <taxon>Panpulmonata</taxon>
        <taxon>Hygrophila</taxon>
        <taxon>Lymnaeoidea</taxon>
        <taxon>Planorbidae</taxon>
        <taxon>Biomphalaria</taxon>
    </lineage>
</organism>
<keyword evidence="3 5" id="KW-1133">Transmembrane helix</keyword>
<feature type="transmembrane region" description="Helical" evidence="5">
    <location>
        <begin position="69"/>
        <end position="88"/>
    </location>
</feature>
<dbReference type="PANTHER" id="PTHR46641:SF2">
    <property type="entry name" value="FMRFAMIDE RECEPTOR"/>
    <property type="match status" value="1"/>
</dbReference>
<evidence type="ECO:0000259" key="6">
    <source>
        <dbReference type="PROSITE" id="PS50262"/>
    </source>
</evidence>
<evidence type="ECO:0000256" key="3">
    <source>
        <dbReference type="ARBA" id="ARBA00022989"/>
    </source>
</evidence>
<dbReference type="GO" id="GO:0004930">
    <property type="term" value="F:G protein-coupled receptor activity"/>
    <property type="evidence" value="ECO:0007669"/>
    <property type="project" value="InterPro"/>
</dbReference>
<dbReference type="OrthoDB" id="6276488at2759"/>
<keyword evidence="4 5" id="KW-0472">Membrane</keyword>
<feature type="transmembrane region" description="Helical" evidence="5">
    <location>
        <begin position="27"/>
        <end position="57"/>
    </location>
</feature>
<dbReference type="SUPFAM" id="SSF81321">
    <property type="entry name" value="Family A G protein-coupled receptor-like"/>
    <property type="match status" value="1"/>
</dbReference>
<sequence>MMNNTRNDTSNLNHSISMDGSDVTEEVYFIILIVANVVIANILSLLGIMGSILNIIILSHHKMQDTTNVVLLAISVCDLIYSLTQVSLNFSLSSFLINFNLAQWATVIHALCIDQINYLAVLTSIHLVTLVSIERMVAVCFPFHVARFLTISRVKIIIVSMLCCNILIISPEFMKAKLFYIEYNNVTLPALKYQDSFVQNIYAYIKYYITINFLVFVCCPFLVISLCTFVTIFHISITSKTKETLSSKEAIAKRKKEMKSVKIVLIICVLIVFLVLIPFFVQQMLIYIIKIQISQKMSIIAFSIVNILVQINSSFNFVIYVTGSPKFKKTVVNLFFLK</sequence>
<evidence type="ECO:0000256" key="5">
    <source>
        <dbReference type="SAM" id="Phobius"/>
    </source>
</evidence>
<evidence type="ECO:0000313" key="8">
    <source>
        <dbReference type="RefSeq" id="XP_013085908.2"/>
    </source>
</evidence>
<dbReference type="PROSITE" id="PS50262">
    <property type="entry name" value="G_PROTEIN_RECEP_F1_2"/>
    <property type="match status" value="1"/>
</dbReference>
<feature type="transmembrane region" description="Helical" evidence="5">
    <location>
        <begin position="207"/>
        <end position="233"/>
    </location>
</feature>
<evidence type="ECO:0000256" key="2">
    <source>
        <dbReference type="ARBA" id="ARBA00022692"/>
    </source>
</evidence>
<keyword evidence="7" id="KW-1185">Reference proteome</keyword>
<dbReference type="OMA" id="LWYILPW"/>
<keyword evidence="2 5" id="KW-0812">Transmembrane</keyword>
<evidence type="ECO:0000256" key="1">
    <source>
        <dbReference type="ARBA" id="ARBA00004370"/>
    </source>
</evidence>
<dbReference type="PRINTS" id="PR00237">
    <property type="entry name" value="GPCRRHODOPSN"/>
</dbReference>
<dbReference type="AlphaFoldDB" id="A0A9U8EG40"/>
<dbReference type="PANTHER" id="PTHR46641">
    <property type="entry name" value="FMRFAMIDE RECEPTOR-RELATED"/>
    <property type="match status" value="1"/>
</dbReference>
<comment type="subcellular location">
    <subcellularLocation>
        <location evidence="1">Membrane</location>
    </subcellularLocation>
</comment>
<dbReference type="Pfam" id="PF00001">
    <property type="entry name" value="7tm_1"/>
    <property type="match status" value="1"/>
</dbReference>
<dbReference type="CDD" id="cd14978">
    <property type="entry name" value="7tmA_FMRFamide_R-like"/>
    <property type="match status" value="1"/>
</dbReference>
<protein>
    <submittedName>
        <fullName evidence="8">FMRFamide receptor-like</fullName>
    </submittedName>
</protein>
<feature type="transmembrane region" description="Helical" evidence="5">
    <location>
        <begin position="154"/>
        <end position="174"/>
    </location>
</feature>
<dbReference type="GO" id="GO:0016020">
    <property type="term" value="C:membrane"/>
    <property type="evidence" value="ECO:0007669"/>
    <property type="project" value="UniProtKB-SubCell"/>
</dbReference>
<name>A0A9U8EG40_BIOGL</name>
<dbReference type="InterPro" id="IPR017452">
    <property type="entry name" value="GPCR_Rhodpsn_7TM"/>
</dbReference>
<dbReference type="InterPro" id="IPR000276">
    <property type="entry name" value="GPCR_Rhodpsn"/>
</dbReference>
<evidence type="ECO:0000256" key="4">
    <source>
        <dbReference type="ARBA" id="ARBA00023136"/>
    </source>
</evidence>
<feature type="transmembrane region" description="Helical" evidence="5">
    <location>
        <begin position="263"/>
        <end position="287"/>
    </location>
</feature>
<feature type="transmembrane region" description="Helical" evidence="5">
    <location>
        <begin position="299"/>
        <end position="321"/>
    </location>
</feature>
<dbReference type="Proteomes" id="UP001165740">
    <property type="component" value="Chromosome 1"/>
</dbReference>
<feature type="domain" description="G-protein coupled receptors family 1 profile" evidence="6">
    <location>
        <begin position="50"/>
        <end position="320"/>
    </location>
</feature>
<feature type="transmembrane region" description="Helical" evidence="5">
    <location>
        <begin position="108"/>
        <end position="133"/>
    </location>
</feature>
<evidence type="ECO:0000313" key="7">
    <source>
        <dbReference type="Proteomes" id="UP001165740"/>
    </source>
</evidence>
<dbReference type="GeneID" id="106070528"/>
<reference evidence="8" key="1">
    <citation type="submission" date="2025-08" db="UniProtKB">
        <authorList>
            <consortium name="RefSeq"/>
        </authorList>
    </citation>
    <scope>IDENTIFICATION</scope>
</reference>
<proteinExistence type="predicted"/>
<dbReference type="Gene3D" id="1.20.1070.10">
    <property type="entry name" value="Rhodopsin 7-helix transmembrane proteins"/>
    <property type="match status" value="1"/>
</dbReference>
<gene>
    <name evidence="8" type="primary">LOC106070528</name>
</gene>
<dbReference type="InterPro" id="IPR052954">
    <property type="entry name" value="GPCR-Ligand_Int"/>
</dbReference>
<accession>A0A9U8EG40</accession>
<dbReference type="KEGG" id="bgt:106070528"/>
<dbReference type="RefSeq" id="XP_013085908.2">
    <property type="nucleotide sequence ID" value="XM_013230454.2"/>
</dbReference>